<gene>
    <name evidence="1" type="ORF">M404DRAFT_92418</name>
</gene>
<evidence type="ECO:0000313" key="1">
    <source>
        <dbReference type="EMBL" id="KIO00507.1"/>
    </source>
</evidence>
<keyword evidence="2" id="KW-1185">Reference proteome</keyword>
<sequence>TDHLIKWCRTHKAEWKKLFSDSTQDAREEGRIKQQFPSFQKSFQLNTFTLFSTPPIQSSLTYLLLHNLSTTCARSTLYLNLKTKYQKQNALLGQMGAGCTYKDLTSSNSTKNIIAMIKREFPWWGELHGWWHTNPAYNSTWSAADSGQN</sequence>
<dbReference type="EMBL" id="KN831995">
    <property type="protein sequence ID" value="KIO00507.1"/>
    <property type="molecule type" value="Genomic_DNA"/>
</dbReference>
<dbReference type="STRING" id="870435.A0A0C3JSQ4"/>
<evidence type="ECO:0000313" key="2">
    <source>
        <dbReference type="Proteomes" id="UP000054217"/>
    </source>
</evidence>
<feature type="non-terminal residue" evidence="1">
    <location>
        <position position="149"/>
    </location>
</feature>
<protein>
    <submittedName>
        <fullName evidence="1">Uncharacterized protein</fullName>
    </submittedName>
</protein>
<dbReference type="HOGENOM" id="CLU_041175_4_0_1"/>
<dbReference type="Proteomes" id="UP000054217">
    <property type="component" value="Unassembled WGS sequence"/>
</dbReference>
<proteinExistence type="predicted"/>
<dbReference type="InParanoid" id="A0A0C3JSQ4"/>
<feature type="non-terminal residue" evidence="1">
    <location>
        <position position="1"/>
    </location>
</feature>
<dbReference type="OrthoDB" id="3182376at2759"/>
<accession>A0A0C3JSQ4</accession>
<reference evidence="1 2" key="1">
    <citation type="submission" date="2014-04" db="EMBL/GenBank/DDBJ databases">
        <authorList>
            <consortium name="DOE Joint Genome Institute"/>
            <person name="Kuo A."/>
            <person name="Kohler A."/>
            <person name="Costa M.D."/>
            <person name="Nagy L.G."/>
            <person name="Floudas D."/>
            <person name="Copeland A."/>
            <person name="Barry K.W."/>
            <person name="Cichocki N."/>
            <person name="Veneault-Fourrey C."/>
            <person name="LaButti K."/>
            <person name="Lindquist E.A."/>
            <person name="Lipzen A."/>
            <person name="Lundell T."/>
            <person name="Morin E."/>
            <person name="Murat C."/>
            <person name="Sun H."/>
            <person name="Tunlid A."/>
            <person name="Henrissat B."/>
            <person name="Grigoriev I.V."/>
            <person name="Hibbett D.S."/>
            <person name="Martin F."/>
            <person name="Nordberg H.P."/>
            <person name="Cantor M.N."/>
            <person name="Hua S.X."/>
        </authorList>
    </citation>
    <scope>NUCLEOTIDE SEQUENCE [LARGE SCALE GENOMIC DNA]</scope>
    <source>
        <strain evidence="1 2">Marx 270</strain>
    </source>
</reference>
<dbReference type="AlphaFoldDB" id="A0A0C3JSQ4"/>
<reference evidence="2" key="2">
    <citation type="submission" date="2015-01" db="EMBL/GenBank/DDBJ databases">
        <title>Evolutionary Origins and Diversification of the Mycorrhizal Mutualists.</title>
        <authorList>
            <consortium name="DOE Joint Genome Institute"/>
            <consortium name="Mycorrhizal Genomics Consortium"/>
            <person name="Kohler A."/>
            <person name="Kuo A."/>
            <person name="Nagy L.G."/>
            <person name="Floudas D."/>
            <person name="Copeland A."/>
            <person name="Barry K.W."/>
            <person name="Cichocki N."/>
            <person name="Veneault-Fourrey C."/>
            <person name="LaButti K."/>
            <person name="Lindquist E.A."/>
            <person name="Lipzen A."/>
            <person name="Lundell T."/>
            <person name="Morin E."/>
            <person name="Murat C."/>
            <person name="Riley R."/>
            <person name="Ohm R."/>
            <person name="Sun H."/>
            <person name="Tunlid A."/>
            <person name="Henrissat B."/>
            <person name="Grigoriev I.V."/>
            <person name="Hibbett D.S."/>
            <person name="Martin F."/>
        </authorList>
    </citation>
    <scope>NUCLEOTIDE SEQUENCE [LARGE SCALE GENOMIC DNA]</scope>
    <source>
        <strain evidence="2">Marx 270</strain>
    </source>
</reference>
<organism evidence="1 2">
    <name type="scientific">Pisolithus tinctorius Marx 270</name>
    <dbReference type="NCBI Taxonomy" id="870435"/>
    <lineage>
        <taxon>Eukaryota</taxon>
        <taxon>Fungi</taxon>
        <taxon>Dikarya</taxon>
        <taxon>Basidiomycota</taxon>
        <taxon>Agaricomycotina</taxon>
        <taxon>Agaricomycetes</taxon>
        <taxon>Agaricomycetidae</taxon>
        <taxon>Boletales</taxon>
        <taxon>Sclerodermatineae</taxon>
        <taxon>Pisolithaceae</taxon>
        <taxon>Pisolithus</taxon>
    </lineage>
</organism>
<name>A0A0C3JSQ4_PISTI</name>